<protein>
    <submittedName>
        <fullName evidence="2">Uncharacterized protein</fullName>
    </submittedName>
</protein>
<feature type="transmembrane region" description="Helical" evidence="1">
    <location>
        <begin position="26"/>
        <end position="45"/>
    </location>
</feature>
<feature type="transmembrane region" description="Helical" evidence="1">
    <location>
        <begin position="51"/>
        <end position="66"/>
    </location>
</feature>
<dbReference type="Proteomes" id="UP000612808">
    <property type="component" value="Unassembled WGS sequence"/>
</dbReference>
<organism evidence="2 3">
    <name type="scientific">Actinocatenispora rupis</name>
    <dbReference type="NCBI Taxonomy" id="519421"/>
    <lineage>
        <taxon>Bacteria</taxon>
        <taxon>Bacillati</taxon>
        <taxon>Actinomycetota</taxon>
        <taxon>Actinomycetes</taxon>
        <taxon>Micromonosporales</taxon>
        <taxon>Micromonosporaceae</taxon>
        <taxon>Actinocatenispora</taxon>
    </lineage>
</organism>
<evidence type="ECO:0000256" key="1">
    <source>
        <dbReference type="SAM" id="Phobius"/>
    </source>
</evidence>
<comment type="caution">
    <text evidence="2">The sequence shown here is derived from an EMBL/GenBank/DDBJ whole genome shotgun (WGS) entry which is preliminary data.</text>
</comment>
<feature type="transmembrane region" description="Helical" evidence="1">
    <location>
        <begin position="98"/>
        <end position="122"/>
    </location>
</feature>
<keyword evidence="1" id="KW-0812">Transmembrane</keyword>
<evidence type="ECO:0000313" key="2">
    <source>
        <dbReference type="EMBL" id="GID10380.1"/>
    </source>
</evidence>
<keyword evidence="1" id="KW-1133">Transmembrane helix</keyword>
<proteinExistence type="predicted"/>
<feature type="transmembrane region" description="Helical" evidence="1">
    <location>
        <begin position="134"/>
        <end position="156"/>
    </location>
</feature>
<dbReference type="EMBL" id="BOMB01000007">
    <property type="protein sequence ID" value="GID10380.1"/>
    <property type="molecule type" value="Genomic_DNA"/>
</dbReference>
<accession>A0A8J3IX96</accession>
<evidence type="ECO:0000313" key="3">
    <source>
        <dbReference type="Proteomes" id="UP000612808"/>
    </source>
</evidence>
<gene>
    <name evidence="2" type="ORF">Aru02nite_12690</name>
</gene>
<feature type="transmembrane region" description="Helical" evidence="1">
    <location>
        <begin position="168"/>
        <end position="187"/>
    </location>
</feature>
<dbReference type="AlphaFoldDB" id="A0A8J3IX96"/>
<keyword evidence="1" id="KW-0472">Membrane</keyword>
<reference evidence="2" key="1">
    <citation type="submission" date="2021-01" db="EMBL/GenBank/DDBJ databases">
        <title>Whole genome shotgun sequence of Actinocatenispora rupis NBRC 107355.</title>
        <authorList>
            <person name="Komaki H."/>
            <person name="Tamura T."/>
        </authorList>
    </citation>
    <scope>NUCLEOTIDE SEQUENCE</scope>
    <source>
        <strain evidence="2">NBRC 107355</strain>
    </source>
</reference>
<keyword evidence="3" id="KW-1185">Reference proteome</keyword>
<dbReference type="RefSeq" id="WP_203655610.1">
    <property type="nucleotide sequence ID" value="NZ_BAAAZM010000003.1"/>
</dbReference>
<name>A0A8J3IX96_9ACTN</name>
<sequence length="191" mass="19410">MISPRTEDLLRRGAAAVRRTAPGPMLFRLTALLAGIAALVLALAGPMRTNPWSYVVAVAVALIPAVRPGTPWVTVLELLAAGLWVFGALVAGDAHGTAGVLALAALLYVHHSACAVAAVLPVDGRLGPGVLFGWLLRTGSVVLGTVVLTVLVVLFLPPAGTGHGGAPLPALGLLAAVAVGVAVAYLLHRRR</sequence>